<keyword evidence="2" id="KW-1185">Reference proteome</keyword>
<dbReference type="Proteomes" id="UP001152888">
    <property type="component" value="Unassembled WGS sequence"/>
</dbReference>
<reference evidence="1" key="1">
    <citation type="submission" date="2022-03" db="EMBL/GenBank/DDBJ databases">
        <authorList>
            <person name="Sayadi A."/>
        </authorList>
    </citation>
    <scope>NUCLEOTIDE SEQUENCE</scope>
</reference>
<evidence type="ECO:0000313" key="1">
    <source>
        <dbReference type="EMBL" id="CAH2009658.1"/>
    </source>
</evidence>
<accession>A0A9P0M8W4</accession>
<dbReference type="AlphaFoldDB" id="A0A9P0M8W4"/>
<dbReference type="EMBL" id="CAKOFQ010007902">
    <property type="protein sequence ID" value="CAH2009658.1"/>
    <property type="molecule type" value="Genomic_DNA"/>
</dbReference>
<gene>
    <name evidence="1" type="ORF">ACAOBT_LOCUS31025</name>
</gene>
<comment type="caution">
    <text evidence="1">The sequence shown here is derived from an EMBL/GenBank/DDBJ whole genome shotgun (WGS) entry which is preliminary data.</text>
</comment>
<proteinExistence type="predicted"/>
<sequence>MTVAAFRLFRFRASSEKLPLCLSPATALLTTLLTFLLTLGTSTVNAQDSSIAKPSPVRTVFS</sequence>
<organism evidence="1 2">
    <name type="scientific">Acanthoscelides obtectus</name>
    <name type="common">Bean weevil</name>
    <name type="synonym">Bruchus obtectus</name>
    <dbReference type="NCBI Taxonomy" id="200917"/>
    <lineage>
        <taxon>Eukaryota</taxon>
        <taxon>Metazoa</taxon>
        <taxon>Ecdysozoa</taxon>
        <taxon>Arthropoda</taxon>
        <taxon>Hexapoda</taxon>
        <taxon>Insecta</taxon>
        <taxon>Pterygota</taxon>
        <taxon>Neoptera</taxon>
        <taxon>Endopterygota</taxon>
        <taxon>Coleoptera</taxon>
        <taxon>Polyphaga</taxon>
        <taxon>Cucujiformia</taxon>
        <taxon>Chrysomeloidea</taxon>
        <taxon>Chrysomelidae</taxon>
        <taxon>Bruchinae</taxon>
        <taxon>Bruchini</taxon>
        <taxon>Acanthoscelides</taxon>
    </lineage>
</organism>
<evidence type="ECO:0000313" key="2">
    <source>
        <dbReference type="Proteomes" id="UP001152888"/>
    </source>
</evidence>
<protein>
    <submittedName>
        <fullName evidence="1">Uncharacterized protein</fullName>
    </submittedName>
</protein>
<name>A0A9P0M8W4_ACAOB</name>